<evidence type="ECO:0000313" key="4">
    <source>
        <dbReference type="Proteomes" id="UP000628775"/>
    </source>
</evidence>
<accession>A0A8J3DXZ0</accession>
<dbReference type="Gene3D" id="3.40.50.1820">
    <property type="entry name" value="alpha/beta hydrolase"/>
    <property type="match status" value="1"/>
</dbReference>
<dbReference type="GO" id="GO:0016787">
    <property type="term" value="F:hydrolase activity"/>
    <property type="evidence" value="ECO:0007669"/>
    <property type="project" value="UniProtKB-KW"/>
</dbReference>
<evidence type="ECO:0000313" key="3">
    <source>
        <dbReference type="EMBL" id="GGE49224.1"/>
    </source>
</evidence>
<dbReference type="InterPro" id="IPR049492">
    <property type="entry name" value="BD-FAE-like_dom"/>
</dbReference>
<dbReference type="Proteomes" id="UP000628775">
    <property type="component" value="Unassembled WGS sequence"/>
</dbReference>
<keyword evidence="4" id="KW-1185">Reference proteome</keyword>
<reference evidence="3" key="1">
    <citation type="journal article" date="2014" name="Int. J. Syst. Evol. Microbiol.">
        <title>Complete genome sequence of Corynebacterium casei LMG S-19264T (=DSM 44701T), isolated from a smear-ripened cheese.</title>
        <authorList>
            <consortium name="US DOE Joint Genome Institute (JGI-PGF)"/>
            <person name="Walter F."/>
            <person name="Albersmeier A."/>
            <person name="Kalinowski J."/>
            <person name="Ruckert C."/>
        </authorList>
    </citation>
    <scope>NUCLEOTIDE SEQUENCE</scope>
    <source>
        <strain evidence="3">CGMCC 1.15371</strain>
    </source>
</reference>
<keyword evidence="1" id="KW-0378">Hydrolase</keyword>
<dbReference type="Pfam" id="PF20434">
    <property type="entry name" value="BD-FAE"/>
    <property type="match status" value="1"/>
</dbReference>
<sequence length="262" mass="29003">MSIKLWEEAVPQHLGEPDVIPSLTPFLLESDSLTSAMVICPGGGYGMRADHEGEPIAKWLNACGISAFVLNYRVAPHKHPAPLLDAQRALRYVRYHAEEWGIKKNKVGILGFSAGGHLAATVGTHVDEGDAYAEDPLEKESARPDVMVLCYPVITLQSPYRHEGSMINLLGEQPDEGLLTSLSNELQVSQKTPPTFLWHTADDDSVPVENSLLFARALSQAHVPFDLHIFEQGPHGMGLATEDEHVRQWQEQCASWLKIHQF</sequence>
<dbReference type="EMBL" id="BMIR01000016">
    <property type="protein sequence ID" value="GGE49224.1"/>
    <property type="molecule type" value="Genomic_DNA"/>
</dbReference>
<dbReference type="PANTHER" id="PTHR48081">
    <property type="entry name" value="AB HYDROLASE SUPERFAMILY PROTEIN C4A8.06C"/>
    <property type="match status" value="1"/>
</dbReference>
<comment type="caution">
    <text evidence="3">The sequence shown here is derived from an EMBL/GenBank/DDBJ whole genome shotgun (WGS) entry which is preliminary data.</text>
</comment>
<dbReference type="PANTHER" id="PTHR48081:SF6">
    <property type="entry name" value="PEPTIDASE S9 PROLYL OLIGOPEPTIDASE CATALYTIC DOMAIN-CONTAINING PROTEIN"/>
    <property type="match status" value="1"/>
</dbReference>
<reference evidence="3" key="2">
    <citation type="submission" date="2020-09" db="EMBL/GenBank/DDBJ databases">
        <authorList>
            <person name="Sun Q."/>
            <person name="Zhou Y."/>
        </authorList>
    </citation>
    <scope>NUCLEOTIDE SEQUENCE</scope>
    <source>
        <strain evidence="3">CGMCC 1.15371</strain>
    </source>
</reference>
<gene>
    <name evidence="3" type="ORF">GCM10011391_30060</name>
</gene>
<organism evidence="3 4">
    <name type="scientific">Pullulanibacillus camelliae</name>
    <dbReference type="NCBI Taxonomy" id="1707096"/>
    <lineage>
        <taxon>Bacteria</taxon>
        <taxon>Bacillati</taxon>
        <taxon>Bacillota</taxon>
        <taxon>Bacilli</taxon>
        <taxon>Bacillales</taxon>
        <taxon>Sporolactobacillaceae</taxon>
        <taxon>Pullulanibacillus</taxon>
    </lineage>
</organism>
<protein>
    <submittedName>
        <fullName evidence="3">Acetylesterase</fullName>
    </submittedName>
</protein>
<dbReference type="RefSeq" id="WP_188695969.1">
    <property type="nucleotide sequence ID" value="NZ_BMIR01000016.1"/>
</dbReference>
<evidence type="ECO:0000259" key="2">
    <source>
        <dbReference type="Pfam" id="PF20434"/>
    </source>
</evidence>
<dbReference type="SUPFAM" id="SSF53474">
    <property type="entry name" value="alpha/beta-Hydrolases"/>
    <property type="match status" value="1"/>
</dbReference>
<feature type="domain" description="BD-FAE-like" evidence="2">
    <location>
        <begin position="34"/>
        <end position="218"/>
    </location>
</feature>
<dbReference type="InterPro" id="IPR029058">
    <property type="entry name" value="AB_hydrolase_fold"/>
</dbReference>
<proteinExistence type="predicted"/>
<dbReference type="InterPro" id="IPR050300">
    <property type="entry name" value="GDXG_lipolytic_enzyme"/>
</dbReference>
<name>A0A8J3DXZ0_9BACL</name>
<evidence type="ECO:0000256" key="1">
    <source>
        <dbReference type="ARBA" id="ARBA00022801"/>
    </source>
</evidence>
<dbReference type="AlphaFoldDB" id="A0A8J3DXZ0"/>